<name>A0A438GWJ6_VITVI</name>
<feature type="domain" description="Terpene synthase N-terminal" evidence="2">
    <location>
        <begin position="58"/>
        <end position="162"/>
    </location>
</feature>
<dbReference type="InterPro" id="IPR050148">
    <property type="entry name" value="Terpene_synthase-like"/>
</dbReference>
<dbReference type="PANTHER" id="PTHR31225">
    <property type="entry name" value="OS04G0344100 PROTEIN-RELATED"/>
    <property type="match status" value="1"/>
</dbReference>
<dbReference type="InterPro" id="IPR001906">
    <property type="entry name" value="Terpene_synth_N"/>
</dbReference>
<accession>A0A438GWJ6</accession>
<dbReference type="GO" id="GO:0010333">
    <property type="term" value="F:terpene synthase activity"/>
    <property type="evidence" value="ECO:0007669"/>
    <property type="project" value="InterPro"/>
</dbReference>
<evidence type="ECO:0000259" key="2">
    <source>
        <dbReference type="Pfam" id="PF01397"/>
    </source>
</evidence>
<evidence type="ECO:0000313" key="3">
    <source>
        <dbReference type="EMBL" id="RVW76580.1"/>
    </source>
</evidence>
<dbReference type="InterPro" id="IPR036965">
    <property type="entry name" value="Terpene_synth_N_sf"/>
</dbReference>
<comment type="caution">
    <text evidence="3">The sequence shown here is derived from an EMBL/GenBank/DDBJ whole genome shotgun (WGS) entry which is preliminary data.</text>
</comment>
<proteinExistence type="predicted"/>
<dbReference type="PANTHER" id="PTHR31225:SF9">
    <property type="entry name" value="TERPENE SYNTHASE 10"/>
    <property type="match status" value="1"/>
</dbReference>
<dbReference type="SUPFAM" id="SSF48239">
    <property type="entry name" value="Terpenoid cyclases/Protein prenyltransferases"/>
    <property type="match status" value="1"/>
</dbReference>
<sequence length="165" mass="19293">MALSMLASIPNLIIHTRLPIIIKSSSCKASPPGIKFMIGNSNCEEIIVRRTANYQPTIWDYDYVQSLRSDYVGETYTRRLDKLKRYVKPMLGKVKKPLDQLELIDVLQRLGIYYHFKDEIKRILNSIYNQYNQHEEWKKDDLYATALTFRLLRQHGYDVPPGVAV</sequence>
<evidence type="ECO:0000256" key="1">
    <source>
        <dbReference type="ARBA" id="ARBA00022842"/>
    </source>
</evidence>
<organism evidence="3 4">
    <name type="scientific">Vitis vinifera</name>
    <name type="common">Grape</name>
    <dbReference type="NCBI Taxonomy" id="29760"/>
    <lineage>
        <taxon>Eukaryota</taxon>
        <taxon>Viridiplantae</taxon>
        <taxon>Streptophyta</taxon>
        <taxon>Embryophyta</taxon>
        <taxon>Tracheophyta</taxon>
        <taxon>Spermatophyta</taxon>
        <taxon>Magnoliopsida</taxon>
        <taxon>eudicotyledons</taxon>
        <taxon>Gunneridae</taxon>
        <taxon>Pentapetalae</taxon>
        <taxon>rosids</taxon>
        <taxon>Vitales</taxon>
        <taxon>Vitaceae</taxon>
        <taxon>Viteae</taxon>
        <taxon>Vitis</taxon>
    </lineage>
</organism>
<reference evidence="3 4" key="1">
    <citation type="journal article" date="2018" name="PLoS Genet.">
        <title>Population sequencing reveals clonal diversity and ancestral inbreeding in the grapevine cultivar Chardonnay.</title>
        <authorList>
            <person name="Roach M.J."/>
            <person name="Johnson D.L."/>
            <person name="Bohlmann J."/>
            <person name="van Vuuren H.J."/>
            <person name="Jones S.J."/>
            <person name="Pretorius I.S."/>
            <person name="Schmidt S.A."/>
            <person name="Borneman A.R."/>
        </authorList>
    </citation>
    <scope>NUCLEOTIDE SEQUENCE [LARGE SCALE GENOMIC DNA]</scope>
    <source>
        <strain evidence="4">cv. Chardonnay</strain>
        <tissue evidence="3">Leaf</tissue>
    </source>
</reference>
<dbReference type="InterPro" id="IPR008930">
    <property type="entry name" value="Terpenoid_cyclase/PrenylTrfase"/>
</dbReference>
<dbReference type="Pfam" id="PF01397">
    <property type="entry name" value="Terpene_synth"/>
    <property type="match status" value="1"/>
</dbReference>
<keyword evidence="1" id="KW-0460">Magnesium</keyword>
<evidence type="ECO:0000313" key="4">
    <source>
        <dbReference type="Proteomes" id="UP000288805"/>
    </source>
</evidence>
<gene>
    <name evidence="3" type="primary">ATESY_30</name>
    <name evidence="3" type="ORF">CK203_048657</name>
</gene>
<protein>
    <submittedName>
        <fullName evidence="3">(-)-alpha-terpineol synthase</fullName>
    </submittedName>
</protein>
<dbReference type="GO" id="GO:0016114">
    <property type="term" value="P:terpenoid biosynthetic process"/>
    <property type="evidence" value="ECO:0007669"/>
    <property type="project" value="InterPro"/>
</dbReference>
<dbReference type="EMBL" id="QGNW01000326">
    <property type="protein sequence ID" value="RVW76580.1"/>
    <property type="molecule type" value="Genomic_DNA"/>
</dbReference>
<dbReference type="Proteomes" id="UP000288805">
    <property type="component" value="Unassembled WGS sequence"/>
</dbReference>
<dbReference type="AlphaFoldDB" id="A0A438GWJ6"/>
<dbReference type="Gene3D" id="1.50.10.130">
    <property type="entry name" value="Terpene synthase, N-terminal domain"/>
    <property type="match status" value="1"/>
</dbReference>